<evidence type="ECO:0000313" key="9">
    <source>
        <dbReference type="EMBL" id="RBA54984.1"/>
    </source>
</evidence>
<evidence type="ECO:0000256" key="4">
    <source>
        <dbReference type="ARBA" id="ARBA00022692"/>
    </source>
</evidence>
<evidence type="ECO:0000313" key="8">
    <source>
        <dbReference type="EMBL" id="QWV15734.1"/>
    </source>
</evidence>
<comment type="subcellular location">
    <subcellularLocation>
        <location evidence="1">Cell membrane</location>
        <topology evidence="1">Multi-pass membrane protein</topology>
    </subcellularLocation>
</comment>
<dbReference type="Pfam" id="PF07681">
    <property type="entry name" value="DoxX"/>
    <property type="match status" value="1"/>
</dbReference>
<evidence type="ECO:0000256" key="3">
    <source>
        <dbReference type="ARBA" id="ARBA00022475"/>
    </source>
</evidence>
<evidence type="ECO:0000256" key="6">
    <source>
        <dbReference type="ARBA" id="ARBA00023136"/>
    </source>
</evidence>
<dbReference type="InterPro" id="IPR051907">
    <property type="entry name" value="DoxX-like_oxidoreductase"/>
</dbReference>
<dbReference type="InterPro" id="IPR032808">
    <property type="entry name" value="DoxX"/>
</dbReference>
<dbReference type="AlphaFoldDB" id="A0A365PRP5"/>
<proteinExistence type="inferred from homology"/>
<accession>A0A365PRP5</accession>
<dbReference type="Proteomes" id="UP000683436">
    <property type="component" value="Chromosome"/>
</dbReference>
<reference evidence="8 11" key="2">
    <citation type="submission" date="2021-06" db="EMBL/GenBank/DDBJ databases">
        <title>Microbial metabolic specificity influences pelagic lipid remineralization.</title>
        <authorList>
            <person name="Behrendt L."/>
            <person name="Hunter J.E."/>
            <person name="Alcolombri U."/>
            <person name="Smriga S."/>
            <person name="Mincer T."/>
            <person name="Lowenstein D.P."/>
            <person name="Peaudecerf F.J."/>
            <person name="Fernandez V.I."/>
            <person name="Fredricks H."/>
            <person name="Almblad H."/>
            <person name="Harrison J.J."/>
            <person name="Stocker R."/>
            <person name="Van Mooy B.A.S."/>
        </authorList>
    </citation>
    <scope>NUCLEOTIDE SEQUENCE [LARGE SCALE GENOMIC DNA]</scope>
    <source>
        <strain evidence="8 11">A252</strain>
    </source>
</reference>
<comment type="similarity">
    <text evidence="2">Belongs to the DoxX family.</text>
</comment>
<feature type="transmembrane region" description="Helical" evidence="7">
    <location>
        <begin position="96"/>
        <end position="121"/>
    </location>
</feature>
<sequence length="157" mass="17491">MHTLHRNPTSTTSSPLQYWNRLAVWLQHHLSDSMLGLVARLAIAAVFFYSGRTKVSGFLTIKPSTFSLFETEYALPLLSPYLAAHLATYAEHLFPLLLVLGLLARLSALALLGMTLVIQLFVYPDAWPTHLTWSGLMLVVIGRGAGRWSADRMLGIR</sequence>
<dbReference type="PANTHER" id="PTHR33452:SF1">
    <property type="entry name" value="INNER MEMBRANE PROTEIN YPHA-RELATED"/>
    <property type="match status" value="1"/>
</dbReference>
<keyword evidence="3" id="KW-1003">Cell membrane</keyword>
<dbReference type="PANTHER" id="PTHR33452">
    <property type="entry name" value="OXIDOREDUCTASE CATD-RELATED"/>
    <property type="match status" value="1"/>
</dbReference>
<feature type="transmembrane region" description="Helical" evidence="7">
    <location>
        <begin position="127"/>
        <end position="146"/>
    </location>
</feature>
<evidence type="ECO:0000313" key="11">
    <source>
        <dbReference type="Proteomes" id="UP000683436"/>
    </source>
</evidence>
<keyword evidence="11" id="KW-1185">Reference proteome</keyword>
<keyword evidence="5 7" id="KW-1133">Transmembrane helix</keyword>
<name>A0A365PRP5_9GAMM</name>
<dbReference type="EMBL" id="CP076683">
    <property type="protein sequence ID" value="QWV15734.1"/>
    <property type="molecule type" value="Genomic_DNA"/>
</dbReference>
<dbReference type="RefSeq" id="WP_128121230.1">
    <property type="nucleotide sequence ID" value="NZ_CP076683.1"/>
</dbReference>
<dbReference type="EMBL" id="QNTV01000014">
    <property type="protein sequence ID" value="RBA54984.1"/>
    <property type="molecule type" value="Genomic_DNA"/>
</dbReference>
<gene>
    <name evidence="9" type="ORF">DQ403_17000</name>
    <name evidence="8" type="ORF">KQ248_14405</name>
</gene>
<evidence type="ECO:0000256" key="1">
    <source>
        <dbReference type="ARBA" id="ARBA00004651"/>
    </source>
</evidence>
<organism evidence="9 10">
    <name type="scientific">Stutzerimonas zhaodongensis</name>
    <dbReference type="NCBI Taxonomy" id="1176257"/>
    <lineage>
        <taxon>Bacteria</taxon>
        <taxon>Pseudomonadati</taxon>
        <taxon>Pseudomonadota</taxon>
        <taxon>Gammaproteobacteria</taxon>
        <taxon>Pseudomonadales</taxon>
        <taxon>Pseudomonadaceae</taxon>
        <taxon>Stutzerimonas</taxon>
    </lineage>
</organism>
<evidence type="ECO:0000256" key="7">
    <source>
        <dbReference type="SAM" id="Phobius"/>
    </source>
</evidence>
<evidence type="ECO:0000256" key="5">
    <source>
        <dbReference type="ARBA" id="ARBA00022989"/>
    </source>
</evidence>
<evidence type="ECO:0000313" key="10">
    <source>
        <dbReference type="Proteomes" id="UP000252554"/>
    </source>
</evidence>
<dbReference type="Proteomes" id="UP000252554">
    <property type="component" value="Unassembled WGS sequence"/>
</dbReference>
<keyword evidence="4 7" id="KW-0812">Transmembrane</keyword>
<dbReference type="GO" id="GO:0005886">
    <property type="term" value="C:plasma membrane"/>
    <property type="evidence" value="ECO:0007669"/>
    <property type="project" value="UniProtKB-SubCell"/>
</dbReference>
<evidence type="ECO:0000256" key="2">
    <source>
        <dbReference type="ARBA" id="ARBA00006679"/>
    </source>
</evidence>
<keyword evidence="6 7" id="KW-0472">Membrane</keyword>
<reference evidence="9 10" key="1">
    <citation type="submission" date="2018-06" db="EMBL/GenBank/DDBJ databases">
        <title>Whole genome sequencing of four bacterial strains from South Shetland trench revealing bio-synthetic gene clusters.</title>
        <authorList>
            <person name="Abdel-Mageed W.M."/>
            <person name="Lehri B."/>
            <person name="Jarmusch S.A."/>
            <person name="Miranda K."/>
            <person name="Goodfellow M."/>
            <person name="Jaspars M."/>
            <person name="Karlyshev A.V."/>
        </authorList>
    </citation>
    <scope>NUCLEOTIDE SEQUENCE [LARGE SCALE GENOMIC DNA]</scope>
    <source>
        <strain evidence="9 10">SST2</strain>
    </source>
</reference>
<protein>
    <submittedName>
        <fullName evidence="9">DoxX family protein</fullName>
    </submittedName>
</protein>